<feature type="transmembrane region" description="Helical" evidence="8">
    <location>
        <begin position="204"/>
        <end position="224"/>
    </location>
</feature>
<feature type="transmembrane region" description="Helical" evidence="8">
    <location>
        <begin position="461"/>
        <end position="483"/>
    </location>
</feature>
<gene>
    <name evidence="10" type="primary">SIT1_2</name>
    <name evidence="10" type="ORF">SEPCBS57363_006595</name>
</gene>
<comment type="subcellular location">
    <subcellularLocation>
        <location evidence="1">Endomembrane system</location>
        <topology evidence="1">Multi-pass membrane protein</topology>
    </subcellularLocation>
</comment>
<evidence type="ECO:0000256" key="7">
    <source>
        <dbReference type="ARBA" id="ARBA00023136"/>
    </source>
</evidence>
<evidence type="ECO:0000313" key="11">
    <source>
        <dbReference type="Proteomes" id="UP001642501"/>
    </source>
</evidence>
<feature type="domain" description="Major facilitator superfamily (MFS) profile" evidence="9">
    <location>
        <begin position="47"/>
        <end position="566"/>
    </location>
</feature>
<evidence type="ECO:0000313" key="10">
    <source>
        <dbReference type="EMBL" id="CAK7275270.1"/>
    </source>
</evidence>
<organism evidence="10 11">
    <name type="scientific">Sporothrix epigloea</name>
    <dbReference type="NCBI Taxonomy" id="1892477"/>
    <lineage>
        <taxon>Eukaryota</taxon>
        <taxon>Fungi</taxon>
        <taxon>Dikarya</taxon>
        <taxon>Ascomycota</taxon>
        <taxon>Pezizomycotina</taxon>
        <taxon>Sordariomycetes</taxon>
        <taxon>Sordariomycetidae</taxon>
        <taxon>Ophiostomatales</taxon>
        <taxon>Ophiostomataceae</taxon>
        <taxon>Sporothrix</taxon>
    </lineage>
</organism>
<sequence length="624" mass="67553">MADQEIDDRAPARPSAIAPALAEAKPSGVARVEVLSRVISMPERLFLLFSLFIVSYVYSLDNTSRNAYQPYALSSFNEHSLLPTVAVLGTVIGAALQPISAKLSDVFGRVEIVALALFFYAIGTIVQATSHNMGTFSGGVVLWEIGHTSVLFIVQILVADFTSTRWRVLFSFLPVLPTLINTWVSGSITSAVLKHAGWHWGIGMWAIVVPMTSLPIFVTIYIIGHRAKKQSVIYAEQVRAQTQAVRRSPWRFAVEIFWMVDVIGVFLMVALLALTLVPFTLAGGIEKKWHQAHIVAPLVIGFVLIPVFVLWELRAPKPLIPFELLKQRVVWAPICIGVLQNCTFVLVAAYLFTILQVSFGFSIASATRISSLYGFVNAVVCPFLGFAVYKTRRLKYFVVAGAAVYTAGMGMLIHFRGSTSTAGLHTSRTGVIAAEVVLGVGGGVLFYAAQTALQVQIKHEHLAAVTGVSLAFHYIGSALGATLSGALWTQLLPSRLEAQLAPINSTLAAIAYANPLMNIVPVYPLGTPERTGVIAAYQSIQRILVITAMCLSIPMILLALALPNPELTDAQNLIDGDTELEPEDKKVVDMDETIETKQAPVNETAPTNAVAGAKGLDFTHTSNK</sequence>
<feature type="transmembrane region" description="Helical" evidence="8">
    <location>
        <begin position="543"/>
        <end position="562"/>
    </location>
</feature>
<feature type="transmembrane region" description="Helical" evidence="8">
    <location>
        <begin position="166"/>
        <end position="184"/>
    </location>
</feature>
<evidence type="ECO:0000256" key="2">
    <source>
        <dbReference type="ARBA" id="ARBA00008335"/>
    </source>
</evidence>
<dbReference type="Pfam" id="PF07690">
    <property type="entry name" value="MFS_1"/>
    <property type="match status" value="1"/>
</dbReference>
<evidence type="ECO:0000256" key="6">
    <source>
        <dbReference type="ARBA" id="ARBA00023065"/>
    </source>
</evidence>
<feature type="transmembrane region" description="Helical" evidence="8">
    <location>
        <begin position="396"/>
        <end position="417"/>
    </location>
</feature>
<feature type="transmembrane region" description="Helical" evidence="8">
    <location>
        <begin position="429"/>
        <end position="449"/>
    </location>
</feature>
<feature type="transmembrane region" description="Helical" evidence="8">
    <location>
        <begin position="80"/>
        <end position="99"/>
    </location>
</feature>
<dbReference type="PANTHER" id="PTHR23501:SF92">
    <property type="entry name" value="GLUTATHIONE EXCHANGER 1-RELATED"/>
    <property type="match status" value="1"/>
</dbReference>
<feature type="transmembrane region" description="Helical" evidence="8">
    <location>
        <begin position="256"/>
        <end position="279"/>
    </location>
</feature>
<dbReference type="PROSITE" id="PS50850">
    <property type="entry name" value="MFS"/>
    <property type="match status" value="1"/>
</dbReference>
<keyword evidence="11" id="KW-1185">Reference proteome</keyword>
<evidence type="ECO:0000256" key="4">
    <source>
        <dbReference type="ARBA" id="ARBA00022692"/>
    </source>
</evidence>
<dbReference type="SUPFAM" id="SSF103473">
    <property type="entry name" value="MFS general substrate transporter"/>
    <property type="match status" value="1"/>
</dbReference>
<evidence type="ECO:0000259" key="9">
    <source>
        <dbReference type="PROSITE" id="PS50850"/>
    </source>
</evidence>
<dbReference type="InterPro" id="IPR036259">
    <property type="entry name" value="MFS_trans_sf"/>
</dbReference>
<dbReference type="EMBL" id="CAWUOM010000214">
    <property type="protein sequence ID" value="CAK7275270.1"/>
    <property type="molecule type" value="Genomic_DNA"/>
</dbReference>
<dbReference type="InterPro" id="IPR020846">
    <property type="entry name" value="MFS_dom"/>
</dbReference>
<dbReference type="Gene3D" id="1.20.1250.20">
    <property type="entry name" value="MFS general substrate transporter like domains"/>
    <property type="match status" value="2"/>
</dbReference>
<feature type="transmembrane region" description="Helical" evidence="8">
    <location>
        <begin position="503"/>
        <end position="523"/>
    </location>
</feature>
<evidence type="ECO:0000256" key="3">
    <source>
        <dbReference type="ARBA" id="ARBA00022448"/>
    </source>
</evidence>
<proteinExistence type="inferred from homology"/>
<comment type="caution">
    <text evidence="10">The sequence shown here is derived from an EMBL/GenBank/DDBJ whole genome shotgun (WGS) entry which is preliminary data.</text>
</comment>
<evidence type="ECO:0000256" key="5">
    <source>
        <dbReference type="ARBA" id="ARBA00022989"/>
    </source>
</evidence>
<feature type="transmembrane region" description="Helical" evidence="8">
    <location>
        <begin position="140"/>
        <end position="159"/>
    </location>
</feature>
<keyword evidence="4 8" id="KW-0812">Transmembrane</keyword>
<keyword evidence="6" id="KW-0406">Ion transport</keyword>
<feature type="transmembrane region" description="Helical" evidence="8">
    <location>
        <begin position="372"/>
        <end position="389"/>
    </location>
</feature>
<evidence type="ECO:0000256" key="8">
    <source>
        <dbReference type="SAM" id="Phobius"/>
    </source>
</evidence>
<dbReference type="PANTHER" id="PTHR23501">
    <property type="entry name" value="MAJOR FACILITATOR SUPERFAMILY"/>
    <property type="match status" value="1"/>
</dbReference>
<reference evidence="10 11" key="1">
    <citation type="submission" date="2024-01" db="EMBL/GenBank/DDBJ databases">
        <authorList>
            <person name="Allen C."/>
            <person name="Tagirdzhanova G."/>
        </authorList>
    </citation>
    <scope>NUCLEOTIDE SEQUENCE [LARGE SCALE GENOMIC DNA]</scope>
    <source>
        <strain evidence="10 11">CBS 573.63</strain>
    </source>
</reference>
<accession>A0ABP0E3W9</accession>
<feature type="transmembrane region" description="Helical" evidence="8">
    <location>
        <begin position="45"/>
        <end position="60"/>
    </location>
</feature>
<name>A0ABP0E3W9_9PEZI</name>
<protein>
    <submittedName>
        <fullName evidence="10">Ferrioxamine B transporter</fullName>
    </submittedName>
</protein>
<dbReference type="Proteomes" id="UP001642501">
    <property type="component" value="Unassembled WGS sequence"/>
</dbReference>
<keyword evidence="7 8" id="KW-0472">Membrane</keyword>
<comment type="similarity">
    <text evidence="2">Belongs to the major facilitator superfamily.</text>
</comment>
<feature type="transmembrane region" description="Helical" evidence="8">
    <location>
        <begin position="331"/>
        <end position="352"/>
    </location>
</feature>
<dbReference type="InterPro" id="IPR011701">
    <property type="entry name" value="MFS"/>
</dbReference>
<feature type="transmembrane region" description="Helical" evidence="8">
    <location>
        <begin position="106"/>
        <end position="128"/>
    </location>
</feature>
<evidence type="ECO:0000256" key="1">
    <source>
        <dbReference type="ARBA" id="ARBA00004127"/>
    </source>
</evidence>
<keyword evidence="3" id="KW-0813">Transport</keyword>
<keyword evidence="5 8" id="KW-1133">Transmembrane helix</keyword>
<feature type="transmembrane region" description="Helical" evidence="8">
    <location>
        <begin position="291"/>
        <end position="311"/>
    </location>
</feature>